<evidence type="ECO:0000313" key="5">
    <source>
        <dbReference type="Proteomes" id="UP000660801"/>
    </source>
</evidence>
<dbReference type="EMBL" id="BMJN01000024">
    <property type="protein sequence ID" value="GGE33984.1"/>
    <property type="molecule type" value="Genomic_DNA"/>
</dbReference>
<feature type="binding site" evidence="2">
    <location>
        <position position="205"/>
    </location>
    <ligand>
        <name>Co(2+)</name>
        <dbReference type="ChEBI" id="CHEBI:48828"/>
    </ligand>
</feature>
<dbReference type="OrthoDB" id="9770331at2"/>
<feature type="binding site" evidence="2">
    <location>
        <position position="10"/>
    </location>
    <ligand>
        <name>Co(2+)</name>
        <dbReference type="ChEBI" id="CHEBI:48828"/>
    </ligand>
</feature>
<gene>
    <name evidence="4" type="ORF">GCM10011510_14200</name>
</gene>
<organism evidence="4 5">
    <name type="scientific">Streptococcus himalayensis</name>
    <dbReference type="NCBI Taxonomy" id="1888195"/>
    <lineage>
        <taxon>Bacteria</taxon>
        <taxon>Bacillati</taxon>
        <taxon>Bacillota</taxon>
        <taxon>Bacilli</taxon>
        <taxon>Lactobacillales</taxon>
        <taxon>Streptococcaceae</taxon>
        <taxon>Streptococcus</taxon>
    </lineage>
</organism>
<dbReference type="GO" id="GO:0016852">
    <property type="term" value="F:sirohydrochlorin cobaltochelatase activity"/>
    <property type="evidence" value="ECO:0007669"/>
    <property type="project" value="InterPro"/>
</dbReference>
<dbReference type="Gene3D" id="3.40.50.1400">
    <property type="match status" value="2"/>
</dbReference>
<dbReference type="PIRSF" id="PIRSF033579">
    <property type="entry name" value="Anaer_Co_chel"/>
    <property type="match status" value="1"/>
</dbReference>
<evidence type="ECO:0000256" key="1">
    <source>
        <dbReference type="PIRSR" id="PIRSR033579-1"/>
    </source>
</evidence>
<protein>
    <submittedName>
        <fullName evidence="4">Sirohydrochlorin cobaltochelatase</fullName>
    </submittedName>
</protein>
<evidence type="ECO:0000313" key="4">
    <source>
        <dbReference type="EMBL" id="GGE33984.1"/>
    </source>
</evidence>
<dbReference type="AlphaFoldDB" id="A0A917A8H2"/>
<proteinExistence type="predicted"/>
<dbReference type="RefSeq" id="WP_068992828.1">
    <property type="nucleotide sequence ID" value="NZ_BMJN01000024.1"/>
</dbReference>
<evidence type="ECO:0000256" key="3">
    <source>
        <dbReference type="PIRSR" id="PIRSR033579-3"/>
    </source>
</evidence>
<dbReference type="Proteomes" id="UP000660801">
    <property type="component" value="Unassembled WGS sequence"/>
</dbReference>
<dbReference type="GO" id="GO:0019251">
    <property type="term" value="P:anaerobic cobalamin biosynthetic process"/>
    <property type="evidence" value="ECO:0007669"/>
    <property type="project" value="InterPro"/>
</dbReference>
<keyword evidence="3" id="KW-0170">Cobalt</keyword>
<comment type="caution">
    <text evidence="4">The sequence shown here is derived from an EMBL/GenBank/DDBJ whole genome shotgun (WGS) entry which is preliminary data.</text>
</comment>
<keyword evidence="5" id="KW-1185">Reference proteome</keyword>
<dbReference type="CDD" id="cd03413">
    <property type="entry name" value="CbiK_C"/>
    <property type="match status" value="1"/>
</dbReference>
<keyword evidence="3" id="KW-0479">Metal-binding</keyword>
<feature type="binding site" evidence="3">
    <location>
        <position position="173"/>
    </location>
    <ligand>
        <name>Co(2+)</name>
        <dbReference type="ChEBI" id="CHEBI:48828"/>
    </ligand>
</feature>
<feature type="active site" description="Proton acceptor" evidence="1">
    <location>
        <position position="145"/>
    </location>
</feature>
<dbReference type="CDD" id="cd03412">
    <property type="entry name" value="CbiK_N"/>
    <property type="match status" value="1"/>
</dbReference>
<feature type="binding site" evidence="2">
    <location>
        <begin position="200"/>
        <end position="201"/>
    </location>
    <ligand>
        <name>substrate</name>
    </ligand>
</feature>
<dbReference type="InterPro" id="IPR010388">
    <property type="entry name" value="Anaerobic_Co-chelatase"/>
</dbReference>
<evidence type="ECO:0000256" key="2">
    <source>
        <dbReference type="PIRSR" id="PIRSR033579-2"/>
    </source>
</evidence>
<feature type="binding site" evidence="2">
    <location>
        <begin position="85"/>
        <end position="92"/>
    </location>
    <ligand>
        <name>substrate</name>
    </ligand>
</feature>
<accession>A0A917A8H2</accession>
<dbReference type="GO" id="GO:0046872">
    <property type="term" value="F:metal ion binding"/>
    <property type="evidence" value="ECO:0007669"/>
    <property type="project" value="UniProtKB-KW"/>
</dbReference>
<dbReference type="Pfam" id="PF06180">
    <property type="entry name" value="CbiK"/>
    <property type="match status" value="1"/>
</dbReference>
<feature type="binding site" evidence="3">
    <location>
        <position position="145"/>
    </location>
    <ligand>
        <name>Co(2+)</name>
        <dbReference type="ChEBI" id="CHEBI:48828"/>
    </ligand>
</feature>
<sequence>MTKAILVVSFGTTYPETRKKTIEACEQAIQKSFPDFSVHRAFTSNVVIRRIKKQEGLSIPTVSEALEELVEAGVTEVYIQPLHVILGGEYEKIVVQAQAFQEQFRVLKIAKPLLHSEEDYAFVKDILLEKYGQFGANTATVLMGHGSQHYAFTAYAAMDHMLKGAPVRIGCVESYPPVELIEQELREEGITQIHLAPFMLVAGDHATNDMTSDEEDSWYTYFTSRGYQVATHLVGLGEYREIQALYIEHLKTIIE</sequence>
<reference evidence="4" key="2">
    <citation type="submission" date="2020-09" db="EMBL/GenBank/DDBJ databases">
        <authorList>
            <person name="Sun Q."/>
            <person name="Zhou Y."/>
        </authorList>
    </citation>
    <scope>NUCLEOTIDE SEQUENCE</scope>
    <source>
        <strain evidence="4">CGMCC 1.15533</strain>
    </source>
</reference>
<name>A0A917A8H2_9STRE</name>
<reference evidence="4" key="1">
    <citation type="journal article" date="2014" name="Int. J. Syst. Evol. Microbiol.">
        <title>Complete genome sequence of Corynebacterium casei LMG S-19264T (=DSM 44701T), isolated from a smear-ripened cheese.</title>
        <authorList>
            <consortium name="US DOE Joint Genome Institute (JGI-PGF)"/>
            <person name="Walter F."/>
            <person name="Albersmeier A."/>
            <person name="Kalinowski J."/>
            <person name="Ruckert C."/>
        </authorList>
    </citation>
    <scope>NUCLEOTIDE SEQUENCE</scope>
    <source>
        <strain evidence="4">CGMCC 1.15533</strain>
    </source>
</reference>
<dbReference type="SUPFAM" id="SSF53800">
    <property type="entry name" value="Chelatase"/>
    <property type="match status" value="1"/>
</dbReference>